<evidence type="ECO:0000313" key="4">
    <source>
        <dbReference type="Proteomes" id="UP000326268"/>
    </source>
</evidence>
<keyword evidence="4" id="KW-1185">Reference proteome</keyword>
<dbReference type="GO" id="GO:0051287">
    <property type="term" value="F:NAD binding"/>
    <property type="evidence" value="ECO:0007669"/>
    <property type="project" value="InterPro"/>
</dbReference>
<dbReference type="InterPro" id="IPR036220">
    <property type="entry name" value="UDP-Glc/GDP-Man_DH_C_sf"/>
</dbReference>
<dbReference type="RefSeq" id="XP_031929686.1">
    <property type="nucleotide sequence ID" value="XM_032072198.1"/>
</dbReference>
<evidence type="ECO:0000313" key="3">
    <source>
        <dbReference type="EMBL" id="KAE8366605.1"/>
    </source>
</evidence>
<dbReference type="SMART" id="SM00984">
    <property type="entry name" value="UDPG_MGDP_dh_C"/>
    <property type="match status" value="1"/>
</dbReference>
<dbReference type="Proteomes" id="UP000326268">
    <property type="component" value="Unassembled WGS sequence"/>
</dbReference>
<accession>A0A5N7AA61</accession>
<dbReference type="Pfam" id="PF03720">
    <property type="entry name" value="UDPG_MGDP_dh_C"/>
    <property type="match status" value="1"/>
</dbReference>
<dbReference type="SUPFAM" id="SSF52413">
    <property type="entry name" value="UDP-glucose/GDP-mannose dehydrogenase C-terminal domain"/>
    <property type="match status" value="1"/>
</dbReference>
<organism evidence="3 4">
    <name type="scientific">Aspergillus caelatus</name>
    <dbReference type="NCBI Taxonomy" id="61420"/>
    <lineage>
        <taxon>Eukaryota</taxon>
        <taxon>Fungi</taxon>
        <taxon>Dikarya</taxon>
        <taxon>Ascomycota</taxon>
        <taxon>Pezizomycotina</taxon>
        <taxon>Eurotiomycetes</taxon>
        <taxon>Eurotiomycetidae</taxon>
        <taxon>Eurotiales</taxon>
        <taxon>Aspergillaceae</taxon>
        <taxon>Aspergillus</taxon>
        <taxon>Aspergillus subgen. Circumdati</taxon>
    </lineage>
</organism>
<reference evidence="3 4" key="1">
    <citation type="submission" date="2019-04" db="EMBL/GenBank/DDBJ databases">
        <title>Friends and foes A comparative genomics studyof 23 Aspergillus species from section Flavi.</title>
        <authorList>
            <consortium name="DOE Joint Genome Institute"/>
            <person name="Kjaerbolling I."/>
            <person name="Vesth T."/>
            <person name="Frisvad J.C."/>
            <person name="Nybo J.L."/>
            <person name="Theobald S."/>
            <person name="Kildgaard S."/>
            <person name="Isbrandt T."/>
            <person name="Kuo A."/>
            <person name="Sato A."/>
            <person name="Lyhne E.K."/>
            <person name="Kogle M.E."/>
            <person name="Wiebenga A."/>
            <person name="Kun R.S."/>
            <person name="Lubbers R.J."/>
            <person name="Makela M.R."/>
            <person name="Barry K."/>
            <person name="Chovatia M."/>
            <person name="Clum A."/>
            <person name="Daum C."/>
            <person name="Haridas S."/>
            <person name="He G."/>
            <person name="LaButti K."/>
            <person name="Lipzen A."/>
            <person name="Mondo S."/>
            <person name="Riley R."/>
            <person name="Salamov A."/>
            <person name="Simmons B.A."/>
            <person name="Magnuson J.K."/>
            <person name="Henrissat B."/>
            <person name="Mortensen U.H."/>
            <person name="Larsen T.O."/>
            <person name="Devries R.P."/>
            <person name="Grigoriev I.V."/>
            <person name="Machida M."/>
            <person name="Baker S.E."/>
            <person name="Andersen M.R."/>
        </authorList>
    </citation>
    <scope>NUCLEOTIDE SEQUENCE [LARGE SCALE GENOMIC DNA]</scope>
    <source>
        <strain evidence="3 4">CBS 763.97</strain>
    </source>
</reference>
<dbReference type="PANTHER" id="PTHR11374">
    <property type="entry name" value="UDP-GLUCOSE DEHYDROGENASE/UDP-MANNAC DEHYDROGENASE"/>
    <property type="match status" value="1"/>
</dbReference>
<dbReference type="GeneID" id="43656644"/>
<evidence type="ECO:0000256" key="1">
    <source>
        <dbReference type="SAM" id="MobiDB-lite"/>
    </source>
</evidence>
<name>A0A5N7AA61_9EURO</name>
<gene>
    <name evidence="3" type="ORF">BDV27DRAFT_155745</name>
</gene>
<dbReference type="SUPFAM" id="SSF51735">
    <property type="entry name" value="NAD(P)-binding Rossmann-fold domains"/>
    <property type="match status" value="1"/>
</dbReference>
<evidence type="ECO:0000259" key="2">
    <source>
        <dbReference type="SMART" id="SM00984"/>
    </source>
</evidence>
<dbReference type="EMBL" id="ML737610">
    <property type="protein sequence ID" value="KAE8366605.1"/>
    <property type="molecule type" value="Genomic_DNA"/>
</dbReference>
<dbReference type="Gene3D" id="3.40.50.720">
    <property type="entry name" value="NAD(P)-binding Rossmann-like Domain"/>
    <property type="match status" value="1"/>
</dbReference>
<dbReference type="InterPro" id="IPR014027">
    <property type="entry name" value="UDP-Glc/GDP-Man_DH_C"/>
</dbReference>
<dbReference type="InterPro" id="IPR036291">
    <property type="entry name" value="NAD(P)-bd_dom_sf"/>
</dbReference>
<dbReference type="OrthoDB" id="5059218at2759"/>
<dbReference type="AlphaFoldDB" id="A0A5N7AA61"/>
<feature type="region of interest" description="Disordered" evidence="1">
    <location>
        <begin position="13"/>
        <end position="33"/>
    </location>
</feature>
<dbReference type="InterPro" id="IPR028356">
    <property type="entry name" value="UDPglc_DH_euk"/>
</dbReference>
<proteinExistence type="predicted"/>
<protein>
    <recommendedName>
        <fullName evidence="2">UDP-glucose/GDP-mannose dehydrogenase C-terminal domain-containing protein</fullName>
    </recommendedName>
</protein>
<sequence length="231" mass="26384">MAAVGFCVGRWWPSSQSSSQDLQRQPRPMPTQASHKAWSHKGRLWVLVLLKFALSLLDMISGALTPIVLALKNSDVKFTVVDKDESVINSWNSNHLPLFEPGLEEIFFDEPEQKVHEDGQRPWRRRLQNIAFSIAMDEYIMAADMIFICVNTPIHMNTRNSTAISLAQGLHRFGAKVRLYDPRLRFDQIECIFGSTTSQMVVADIEDACRGCHALVIHTNWDEFADWSIPW</sequence>
<dbReference type="GO" id="GO:0005634">
    <property type="term" value="C:nucleus"/>
    <property type="evidence" value="ECO:0007669"/>
    <property type="project" value="TreeGrafter"/>
</dbReference>
<feature type="domain" description="UDP-glucose/GDP-mannose dehydrogenase C-terminal" evidence="2">
    <location>
        <begin position="157"/>
        <end position="230"/>
    </location>
</feature>
<dbReference type="PANTHER" id="PTHR11374:SF57">
    <property type="entry name" value="DEHYDROGENASE UGD1, PUTATIVE (AFU_ORTHOLOGUE AFUA_8G00920)-RELATED"/>
    <property type="match status" value="1"/>
</dbReference>
<dbReference type="GO" id="GO:0006024">
    <property type="term" value="P:glycosaminoglycan biosynthetic process"/>
    <property type="evidence" value="ECO:0007669"/>
    <property type="project" value="TreeGrafter"/>
</dbReference>
<dbReference type="GO" id="GO:0003979">
    <property type="term" value="F:UDP-glucose 6-dehydrogenase activity"/>
    <property type="evidence" value="ECO:0007669"/>
    <property type="project" value="InterPro"/>
</dbReference>